<reference evidence="1 2" key="1">
    <citation type="submission" date="2016-01" db="EMBL/GenBank/DDBJ databases">
        <title>Draft Genome Sequences of Seven Thermophilic Sporeformers Isolated from Foods.</title>
        <authorList>
            <person name="Berendsen E.M."/>
            <person name="Wells-Bennik M.H."/>
            <person name="Krawcyk A.O."/>
            <person name="De Jong A."/>
            <person name="Holsappel S."/>
            <person name="Eijlander R.T."/>
            <person name="Kuipers O.P."/>
        </authorList>
    </citation>
    <scope>NUCLEOTIDE SEQUENCE [LARGE SCALE GENOMIC DNA]</scope>
    <source>
        <strain evidence="1 2">B4119</strain>
    </source>
</reference>
<protein>
    <submittedName>
        <fullName evidence="1">Uncharacterized protein</fullName>
    </submittedName>
</protein>
<proteinExistence type="predicted"/>
<sequence>MNIDIPFHLQHLLADSVRERRENMRAYKKDRRHAGLSALTGFDYVLSFMLTNAL</sequence>
<comment type="caution">
    <text evidence="1">The sequence shown here is derived from an EMBL/GenBank/DDBJ whole genome shotgun (WGS) entry which is preliminary data.</text>
</comment>
<dbReference type="Proteomes" id="UP000075455">
    <property type="component" value="Unassembled WGS sequence"/>
</dbReference>
<evidence type="ECO:0000313" key="1">
    <source>
        <dbReference type="EMBL" id="KYD19152.1"/>
    </source>
</evidence>
<gene>
    <name evidence="1" type="ORF">B4119_1409</name>
</gene>
<accession>A0A150M4L8</accession>
<organism evidence="1 2">
    <name type="scientific">Saccharococcus caldoxylosilyticus</name>
    <dbReference type="NCBI Taxonomy" id="81408"/>
    <lineage>
        <taxon>Bacteria</taxon>
        <taxon>Bacillati</taxon>
        <taxon>Bacillota</taxon>
        <taxon>Bacilli</taxon>
        <taxon>Bacillales</taxon>
        <taxon>Anoxybacillaceae</taxon>
        <taxon>Saccharococcus</taxon>
    </lineage>
</organism>
<dbReference type="EMBL" id="LQYS01000013">
    <property type="protein sequence ID" value="KYD19152.1"/>
    <property type="molecule type" value="Genomic_DNA"/>
</dbReference>
<evidence type="ECO:0000313" key="2">
    <source>
        <dbReference type="Proteomes" id="UP000075455"/>
    </source>
</evidence>
<dbReference type="AlphaFoldDB" id="A0A150M4L8"/>
<name>A0A150M4L8_9BACL</name>